<keyword evidence="2" id="KW-1185">Reference proteome</keyword>
<proteinExistence type="predicted"/>
<gene>
    <name evidence="1" type="ORF">Patl1_22802</name>
</gene>
<protein>
    <submittedName>
        <fullName evidence="1">Uncharacterized protein</fullName>
    </submittedName>
</protein>
<evidence type="ECO:0000313" key="1">
    <source>
        <dbReference type="EMBL" id="KAJ0079182.1"/>
    </source>
</evidence>
<reference evidence="2" key="1">
    <citation type="journal article" date="2023" name="G3 (Bethesda)">
        <title>Genome assembly and association tests identify interacting loci associated with vigor, precocity, and sex in interspecific pistachio rootstocks.</title>
        <authorList>
            <person name="Palmer W."/>
            <person name="Jacygrad E."/>
            <person name="Sagayaradj S."/>
            <person name="Cavanaugh K."/>
            <person name="Han R."/>
            <person name="Bertier L."/>
            <person name="Beede B."/>
            <person name="Kafkas S."/>
            <person name="Golino D."/>
            <person name="Preece J."/>
            <person name="Michelmore R."/>
        </authorList>
    </citation>
    <scope>NUCLEOTIDE SEQUENCE [LARGE SCALE GENOMIC DNA]</scope>
</reference>
<dbReference type="Proteomes" id="UP001164250">
    <property type="component" value="Chromosome 13"/>
</dbReference>
<accession>A0ACC0ZX91</accession>
<organism evidence="1 2">
    <name type="scientific">Pistacia atlantica</name>
    <dbReference type="NCBI Taxonomy" id="434234"/>
    <lineage>
        <taxon>Eukaryota</taxon>
        <taxon>Viridiplantae</taxon>
        <taxon>Streptophyta</taxon>
        <taxon>Embryophyta</taxon>
        <taxon>Tracheophyta</taxon>
        <taxon>Spermatophyta</taxon>
        <taxon>Magnoliopsida</taxon>
        <taxon>eudicotyledons</taxon>
        <taxon>Gunneridae</taxon>
        <taxon>Pentapetalae</taxon>
        <taxon>rosids</taxon>
        <taxon>malvids</taxon>
        <taxon>Sapindales</taxon>
        <taxon>Anacardiaceae</taxon>
        <taxon>Pistacia</taxon>
    </lineage>
</organism>
<comment type="caution">
    <text evidence="1">The sequence shown here is derived from an EMBL/GenBank/DDBJ whole genome shotgun (WGS) entry which is preliminary data.</text>
</comment>
<evidence type="ECO:0000313" key="2">
    <source>
        <dbReference type="Proteomes" id="UP001164250"/>
    </source>
</evidence>
<name>A0ACC0ZX91_9ROSI</name>
<dbReference type="EMBL" id="CM047909">
    <property type="protein sequence ID" value="KAJ0079182.1"/>
    <property type="molecule type" value="Genomic_DNA"/>
</dbReference>
<sequence length="95" mass="10707">MKVQGDSVNVKVKEKKERAKVPFHIPTIKKPQEKYNILASLSVLDFVHKDIGDVEPVKPTSLEETPFKLVEEVKDLKELAAKFRSVNEFAVKAGC</sequence>